<dbReference type="AlphaFoldDB" id="S9TXE7"/>
<sequence length="719" mass="78561">MISIPLVRVLSIRSICYFSPFVSQIRKNKTKQEEKQTNNNNKEVPMGRGYAVSRSRSARPTLRMKRERSVSLHKLDKATSGAGGATITPSSTAAPQEGDGRRKIVVRRRSASAHAAPPASSAVHARSRSRAGAAAATTAGTATPRQRSASVGALLSEKVHRLEQKLQAHLEDSEDDEESTRNHDVMNKYIAVGKAVEEVLQLVAAACVPGASTKALCDLGDQELQQRVKMLFQRAREDGGAKKQRLPRGLCFPTNVSVNEVLCHHSPFRDSEATVLRGNDVVKVHLGAHLDGYPVSAARTIFVPATADAAGTPLDVSAIAAYEAARRALQVLLATIAPDTLNVDLTDAIATVGRSYRVEALEGVLSHRVKRWVPDCLQASIINRRIVMTEPQQDVADCVLEAGQVWSLDVAFTNNGCANPRYGTEASANEEDDAPPPPPSPSALPENFYFNKVKPYKLVPVHNAEVCIFRRRPEDLPEDSRVQQANETLDEINRLFYCFPFHFKHFVDQPLRYKLGLNVLCKQKIMDTFAPLQVKKVYDGGATRAEKDARTVITTRFAATVVLTNKKVTILCGAPPLLPPPVADALLPPPASELVAQFHRASGATDGDGLAPLLAQLEAAERDGDSGVKGMPKKLLEYAQREYTLPTHEAEAPSGDEEEIVEVAEAEEKKKKDNHPHTKEPNQKKGNANNKKHQQAKKKKQKKTNEKTGEKAAKASRVE</sequence>
<dbReference type="SUPFAM" id="SSF55920">
    <property type="entry name" value="Creatinase/aminopeptidase"/>
    <property type="match status" value="1"/>
</dbReference>
<feature type="region of interest" description="Disordered" evidence="2">
    <location>
        <begin position="422"/>
        <end position="443"/>
    </location>
</feature>
<dbReference type="Proteomes" id="UP000015354">
    <property type="component" value="Unassembled WGS sequence"/>
</dbReference>
<feature type="domain" description="Peptidase M24" evidence="3">
    <location>
        <begin position="191"/>
        <end position="413"/>
    </location>
</feature>
<dbReference type="Gene3D" id="3.90.230.10">
    <property type="entry name" value="Creatinase/methionine aminopeptidase superfamily"/>
    <property type="match status" value="1"/>
</dbReference>
<dbReference type="Pfam" id="PF00557">
    <property type="entry name" value="Peptidase_M24"/>
    <property type="match status" value="1"/>
</dbReference>
<comment type="similarity">
    <text evidence="1">Belongs to the peptidase M24 family.</text>
</comment>
<feature type="compositionally biased region" description="Low complexity" evidence="2">
    <location>
        <begin position="112"/>
        <end position="143"/>
    </location>
</feature>
<evidence type="ECO:0000313" key="4">
    <source>
        <dbReference type="EMBL" id="EPY21318.1"/>
    </source>
</evidence>
<dbReference type="InterPro" id="IPR000994">
    <property type="entry name" value="Pept_M24"/>
</dbReference>
<evidence type="ECO:0000256" key="1">
    <source>
        <dbReference type="ARBA" id="ARBA00007319"/>
    </source>
</evidence>
<reference evidence="4 5" key="1">
    <citation type="journal article" date="2013" name="PLoS ONE">
        <title>Predicting the Proteins of Angomonas deanei, Strigomonas culicis and Their Respective Endosymbionts Reveals New Aspects of the Trypanosomatidae Family.</title>
        <authorList>
            <person name="Motta M.C."/>
            <person name="Martins A.C."/>
            <person name="de Souza S.S."/>
            <person name="Catta-Preta C.M."/>
            <person name="Silva R."/>
            <person name="Klein C.C."/>
            <person name="de Almeida L.G."/>
            <person name="de Lima Cunha O."/>
            <person name="Ciapina L.P."/>
            <person name="Brocchi M."/>
            <person name="Colabardini A.C."/>
            <person name="de Araujo Lima B."/>
            <person name="Machado C.R."/>
            <person name="de Almeida Soares C.M."/>
            <person name="Probst C.M."/>
            <person name="de Menezes C.B."/>
            <person name="Thompson C.E."/>
            <person name="Bartholomeu D.C."/>
            <person name="Gradia D.F."/>
            <person name="Pavoni D.P."/>
            <person name="Grisard E.C."/>
            <person name="Fantinatti-Garboggini F."/>
            <person name="Marchini F.K."/>
            <person name="Rodrigues-Luiz G.F."/>
            <person name="Wagner G."/>
            <person name="Goldman G.H."/>
            <person name="Fietto J.L."/>
            <person name="Elias M.C."/>
            <person name="Goldman M.H."/>
            <person name="Sagot M.F."/>
            <person name="Pereira M."/>
            <person name="Stoco P.H."/>
            <person name="de Mendonca-Neto R.P."/>
            <person name="Teixeira S.M."/>
            <person name="Maciel T.E."/>
            <person name="de Oliveira Mendes T.A."/>
            <person name="Urmenyi T.P."/>
            <person name="de Souza W."/>
            <person name="Schenkman S."/>
            <person name="de Vasconcelos A.T."/>
        </authorList>
    </citation>
    <scope>NUCLEOTIDE SEQUENCE [LARGE SCALE GENOMIC DNA]</scope>
</reference>
<dbReference type="OrthoDB" id="5876363at2759"/>
<evidence type="ECO:0000256" key="2">
    <source>
        <dbReference type="SAM" id="MobiDB-lite"/>
    </source>
</evidence>
<feature type="region of interest" description="Disordered" evidence="2">
    <location>
        <begin position="27"/>
        <end position="149"/>
    </location>
</feature>
<dbReference type="InterPro" id="IPR036005">
    <property type="entry name" value="Creatinase/aminopeptidase-like"/>
</dbReference>
<dbReference type="InterPro" id="IPR047113">
    <property type="entry name" value="PA2G4/ARX1"/>
</dbReference>
<accession>S9TXE7</accession>
<keyword evidence="5" id="KW-1185">Reference proteome</keyword>
<name>S9TXE7_9TRYP</name>
<feature type="compositionally biased region" description="Acidic residues" evidence="2">
    <location>
        <begin position="654"/>
        <end position="665"/>
    </location>
</feature>
<dbReference type="EMBL" id="ATMH01008595">
    <property type="protein sequence ID" value="EPY21318.1"/>
    <property type="molecule type" value="Genomic_DNA"/>
</dbReference>
<feature type="compositionally biased region" description="Basic and acidic residues" evidence="2">
    <location>
        <begin position="67"/>
        <end position="77"/>
    </location>
</feature>
<feature type="compositionally biased region" description="Basic and acidic residues" evidence="2">
    <location>
        <begin position="703"/>
        <end position="719"/>
    </location>
</feature>
<dbReference type="PANTHER" id="PTHR10804">
    <property type="entry name" value="PROTEASE FAMILY M24 METHIONYL AMINOPEPTIDASE, AMINOPEPTIDASE P"/>
    <property type="match status" value="1"/>
</dbReference>
<evidence type="ECO:0000313" key="5">
    <source>
        <dbReference type="Proteomes" id="UP000015354"/>
    </source>
</evidence>
<gene>
    <name evidence="4" type="ORF">STCU_08595</name>
</gene>
<feature type="region of interest" description="Disordered" evidence="2">
    <location>
        <begin position="644"/>
        <end position="719"/>
    </location>
</feature>
<feature type="compositionally biased region" description="Basic and acidic residues" evidence="2">
    <location>
        <begin position="666"/>
        <end position="683"/>
    </location>
</feature>
<dbReference type="PANTHER" id="PTHR10804:SF11">
    <property type="entry name" value="PROLIFERATION-ASSOCIATED PROTEIN 2G4"/>
    <property type="match status" value="1"/>
</dbReference>
<organism evidence="4 5">
    <name type="scientific">Strigomonas culicis</name>
    <dbReference type="NCBI Taxonomy" id="28005"/>
    <lineage>
        <taxon>Eukaryota</taxon>
        <taxon>Discoba</taxon>
        <taxon>Euglenozoa</taxon>
        <taxon>Kinetoplastea</taxon>
        <taxon>Metakinetoplastina</taxon>
        <taxon>Trypanosomatida</taxon>
        <taxon>Trypanosomatidae</taxon>
        <taxon>Strigomonadinae</taxon>
        <taxon>Strigomonas</taxon>
    </lineage>
</organism>
<dbReference type="SUPFAM" id="SSF46785">
    <property type="entry name" value="Winged helix' DNA-binding domain"/>
    <property type="match status" value="1"/>
</dbReference>
<proteinExistence type="inferred from homology"/>
<evidence type="ECO:0000259" key="3">
    <source>
        <dbReference type="Pfam" id="PF00557"/>
    </source>
</evidence>
<protein>
    <submittedName>
        <fullName evidence="4">Proliferation-associated 2g4</fullName>
    </submittedName>
</protein>
<comment type="caution">
    <text evidence="4">The sequence shown here is derived from an EMBL/GenBank/DDBJ whole genome shotgun (WGS) entry which is preliminary data.</text>
</comment>
<dbReference type="InterPro" id="IPR036390">
    <property type="entry name" value="WH_DNA-bd_sf"/>
</dbReference>
<feature type="compositionally biased region" description="Basic residues" evidence="2">
    <location>
        <begin position="690"/>
        <end position="702"/>
    </location>
</feature>